<comment type="cofactor">
    <cofactor evidence="9">
        <name>Zn(2+)</name>
        <dbReference type="ChEBI" id="CHEBI:29105"/>
    </cofactor>
    <text evidence="9">Binds 1 zinc ion per subunit. The zinc ion is important for the structural integrity of the protein.</text>
</comment>
<dbReference type="PANTHER" id="PTHR10173">
    <property type="entry name" value="METHIONINE SULFOXIDE REDUCTASE"/>
    <property type="match status" value="1"/>
</dbReference>
<feature type="active site" description="Nucleophile" evidence="9">
    <location>
        <position position="121"/>
    </location>
</feature>
<dbReference type="GO" id="GO:0006979">
    <property type="term" value="P:response to oxidative stress"/>
    <property type="evidence" value="ECO:0007669"/>
    <property type="project" value="InterPro"/>
</dbReference>
<dbReference type="InterPro" id="IPR002579">
    <property type="entry name" value="Met_Sox_Rdtase_MsrB_dom"/>
</dbReference>
<dbReference type="GO" id="GO:0005737">
    <property type="term" value="C:cytoplasm"/>
    <property type="evidence" value="ECO:0007669"/>
    <property type="project" value="TreeGrafter"/>
</dbReference>
<reference evidence="11 12" key="1">
    <citation type="submission" date="2018-12" db="EMBL/GenBank/DDBJ databases">
        <title>Dyella dinghuensis sp. nov. DHOA06 and Dyella choica sp. nov. 4M-K27, isolated from forest soil.</title>
        <authorList>
            <person name="Qiu L.-H."/>
            <person name="Gao Z.-H."/>
        </authorList>
    </citation>
    <scope>NUCLEOTIDE SEQUENCE [LARGE SCALE GENOMIC DNA]</scope>
    <source>
        <strain evidence="11 12">DHOA06</strain>
    </source>
</reference>
<dbReference type="GO" id="GO:0008270">
    <property type="term" value="F:zinc ion binding"/>
    <property type="evidence" value="ECO:0007669"/>
    <property type="project" value="UniProtKB-UniRule"/>
</dbReference>
<dbReference type="AlphaFoldDB" id="A0A432LQ99"/>
<evidence type="ECO:0000259" key="10">
    <source>
        <dbReference type="PROSITE" id="PS51790"/>
    </source>
</evidence>
<keyword evidence="12" id="KW-1185">Reference proteome</keyword>
<comment type="caution">
    <text evidence="11">The sequence shown here is derived from an EMBL/GenBank/DDBJ whole genome shotgun (WGS) entry which is preliminary data.</text>
</comment>
<dbReference type="OrthoDB" id="9785497at2"/>
<feature type="binding site" evidence="9">
    <location>
        <position position="52"/>
    </location>
    <ligand>
        <name>Zn(2+)</name>
        <dbReference type="ChEBI" id="CHEBI:29105"/>
    </ligand>
</feature>
<accession>A0A432LQ99</accession>
<dbReference type="Gene3D" id="2.170.150.20">
    <property type="entry name" value="Peptide methionine sulfoxide reductase"/>
    <property type="match status" value="1"/>
</dbReference>
<dbReference type="InterPro" id="IPR028427">
    <property type="entry name" value="Met_Sox_Rdtase_MsrB"/>
</dbReference>
<dbReference type="EMBL" id="RYZR01000007">
    <property type="protein sequence ID" value="RUL62120.1"/>
    <property type="molecule type" value="Genomic_DNA"/>
</dbReference>
<evidence type="ECO:0000256" key="8">
    <source>
        <dbReference type="ARBA" id="ARBA00075819"/>
    </source>
</evidence>
<dbReference type="RefSeq" id="WP_126674564.1">
    <property type="nucleotide sequence ID" value="NZ_RYZR01000007.1"/>
</dbReference>
<name>A0A432LQ99_9GAMM</name>
<dbReference type="FunFam" id="2.170.150.20:FF:000001">
    <property type="entry name" value="Peptide methionine sulfoxide reductase MsrB"/>
    <property type="match status" value="1"/>
</dbReference>
<keyword evidence="5 9" id="KW-0862">Zinc</keyword>
<feature type="binding site" evidence="9">
    <location>
        <position position="101"/>
    </location>
    <ligand>
        <name>Zn(2+)</name>
        <dbReference type="ChEBI" id="CHEBI:29105"/>
    </ligand>
</feature>
<dbReference type="GO" id="GO:0030091">
    <property type="term" value="P:protein repair"/>
    <property type="evidence" value="ECO:0007669"/>
    <property type="project" value="InterPro"/>
</dbReference>
<evidence type="ECO:0000313" key="12">
    <source>
        <dbReference type="Proteomes" id="UP000267077"/>
    </source>
</evidence>
<evidence type="ECO:0000256" key="1">
    <source>
        <dbReference type="ARBA" id="ARBA00007174"/>
    </source>
</evidence>
<evidence type="ECO:0000256" key="3">
    <source>
        <dbReference type="ARBA" id="ARBA00021130"/>
    </source>
</evidence>
<evidence type="ECO:0000256" key="4">
    <source>
        <dbReference type="ARBA" id="ARBA00022723"/>
    </source>
</evidence>
<evidence type="ECO:0000256" key="9">
    <source>
        <dbReference type="HAMAP-Rule" id="MF_01400"/>
    </source>
</evidence>
<dbReference type="NCBIfam" id="TIGR00357">
    <property type="entry name" value="peptide-methionine (R)-S-oxide reductase MsrB"/>
    <property type="match status" value="1"/>
</dbReference>
<dbReference type="GO" id="GO:0033743">
    <property type="term" value="F:peptide-methionine (R)-S-oxide reductase activity"/>
    <property type="evidence" value="ECO:0007669"/>
    <property type="project" value="UniProtKB-UniRule"/>
</dbReference>
<evidence type="ECO:0000313" key="11">
    <source>
        <dbReference type="EMBL" id="RUL62120.1"/>
    </source>
</evidence>
<protein>
    <recommendedName>
        <fullName evidence="3 9">Peptide methionine sulfoxide reductase MsrB</fullName>
        <ecNumber evidence="2 9">1.8.4.12</ecNumber>
    </recommendedName>
    <alternativeName>
        <fullName evidence="8 9">Peptide-methionine (R)-S-oxide reductase</fullName>
    </alternativeName>
</protein>
<feature type="binding site" evidence="9">
    <location>
        <position position="98"/>
    </location>
    <ligand>
        <name>Zn(2+)</name>
        <dbReference type="ChEBI" id="CHEBI:29105"/>
    </ligand>
</feature>
<evidence type="ECO:0000256" key="6">
    <source>
        <dbReference type="ARBA" id="ARBA00023002"/>
    </source>
</evidence>
<sequence>MAQHKPVKTDEQWRESLSPEQYAVCRCSATEPPFSGKWYRHKEPGTYVCVACRAPLFASEAKYDSGSGWPSFFQPMTRIAISLRQDDSRGMRRTEVLCATCESHLGHLFPDGPKPTGLRYCINSLALDFERLK</sequence>
<gene>
    <name evidence="9 11" type="primary">msrB</name>
    <name evidence="11" type="ORF">EKH79_14550</name>
</gene>
<evidence type="ECO:0000256" key="2">
    <source>
        <dbReference type="ARBA" id="ARBA00012499"/>
    </source>
</evidence>
<proteinExistence type="inferred from homology"/>
<dbReference type="SUPFAM" id="SSF51316">
    <property type="entry name" value="Mss4-like"/>
    <property type="match status" value="1"/>
</dbReference>
<dbReference type="InterPro" id="IPR011057">
    <property type="entry name" value="Mss4-like_sf"/>
</dbReference>
<dbReference type="HAMAP" id="MF_01400">
    <property type="entry name" value="MsrB"/>
    <property type="match status" value="1"/>
</dbReference>
<evidence type="ECO:0000256" key="5">
    <source>
        <dbReference type="ARBA" id="ARBA00022833"/>
    </source>
</evidence>
<keyword evidence="6 9" id="KW-0560">Oxidoreductase</keyword>
<keyword evidence="4 9" id="KW-0479">Metal-binding</keyword>
<dbReference type="PROSITE" id="PS51790">
    <property type="entry name" value="MSRB"/>
    <property type="match status" value="1"/>
</dbReference>
<feature type="domain" description="MsrB" evidence="10">
    <location>
        <begin position="10"/>
        <end position="132"/>
    </location>
</feature>
<comment type="catalytic activity">
    <reaction evidence="7 9">
        <text>L-methionyl-[protein] + [thioredoxin]-disulfide + H2O = L-methionyl-(R)-S-oxide-[protein] + [thioredoxin]-dithiol</text>
        <dbReference type="Rhea" id="RHEA:24164"/>
        <dbReference type="Rhea" id="RHEA-COMP:10698"/>
        <dbReference type="Rhea" id="RHEA-COMP:10700"/>
        <dbReference type="Rhea" id="RHEA-COMP:12313"/>
        <dbReference type="Rhea" id="RHEA-COMP:12314"/>
        <dbReference type="ChEBI" id="CHEBI:15377"/>
        <dbReference type="ChEBI" id="CHEBI:16044"/>
        <dbReference type="ChEBI" id="CHEBI:29950"/>
        <dbReference type="ChEBI" id="CHEBI:45764"/>
        <dbReference type="ChEBI" id="CHEBI:50058"/>
        <dbReference type="EC" id="1.8.4.12"/>
    </reaction>
</comment>
<feature type="binding site" evidence="9">
    <location>
        <position position="49"/>
    </location>
    <ligand>
        <name>Zn(2+)</name>
        <dbReference type="ChEBI" id="CHEBI:29105"/>
    </ligand>
</feature>
<comment type="similarity">
    <text evidence="1 9">Belongs to the MsrB Met sulfoxide reductase family.</text>
</comment>
<evidence type="ECO:0000256" key="7">
    <source>
        <dbReference type="ARBA" id="ARBA00048488"/>
    </source>
</evidence>
<dbReference type="Proteomes" id="UP000267077">
    <property type="component" value="Unassembled WGS sequence"/>
</dbReference>
<dbReference type="EC" id="1.8.4.12" evidence="2 9"/>
<organism evidence="11 12">
    <name type="scientific">Dyella dinghuensis</name>
    <dbReference type="NCBI Taxonomy" id="1920169"/>
    <lineage>
        <taxon>Bacteria</taxon>
        <taxon>Pseudomonadati</taxon>
        <taxon>Pseudomonadota</taxon>
        <taxon>Gammaproteobacteria</taxon>
        <taxon>Lysobacterales</taxon>
        <taxon>Rhodanobacteraceae</taxon>
        <taxon>Dyella</taxon>
    </lineage>
</organism>
<dbReference type="PANTHER" id="PTHR10173:SF52">
    <property type="entry name" value="METHIONINE-R-SULFOXIDE REDUCTASE B1"/>
    <property type="match status" value="1"/>
</dbReference>
<dbReference type="Pfam" id="PF01641">
    <property type="entry name" value="SelR"/>
    <property type="match status" value="1"/>
</dbReference>